<keyword evidence="4" id="KW-1185">Reference proteome</keyword>
<name>A0ABX7X0K8_9GAMM</name>
<dbReference type="PANTHER" id="PTHR34580:SF3">
    <property type="entry name" value="PROTEIN PAFB"/>
    <property type="match status" value="1"/>
</dbReference>
<evidence type="ECO:0000259" key="2">
    <source>
        <dbReference type="Pfam" id="PF25583"/>
    </source>
</evidence>
<dbReference type="Pfam" id="PF13280">
    <property type="entry name" value="WYL"/>
    <property type="match status" value="1"/>
</dbReference>
<dbReference type="PROSITE" id="PS52050">
    <property type="entry name" value="WYL"/>
    <property type="match status" value="1"/>
</dbReference>
<dbReference type="Proteomes" id="UP000672027">
    <property type="component" value="Chromosome"/>
</dbReference>
<proteinExistence type="predicted"/>
<feature type="domain" description="WCX" evidence="2">
    <location>
        <begin position="255"/>
        <end position="329"/>
    </location>
</feature>
<dbReference type="Pfam" id="PF25583">
    <property type="entry name" value="WCX"/>
    <property type="match status" value="1"/>
</dbReference>
<protein>
    <submittedName>
        <fullName evidence="3">WYL domain-containing protein</fullName>
    </submittedName>
</protein>
<dbReference type="PANTHER" id="PTHR34580">
    <property type="match status" value="1"/>
</dbReference>
<evidence type="ECO:0000259" key="1">
    <source>
        <dbReference type="Pfam" id="PF13280"/>
    </source>
</evidence>
<evidence type="ECO:0000313" key="4">
    <source>
        <dbReference type="Proteomes" id="UP000672027"/>
    </source>
</evidence>
<accession>A0ABX7X0K8</accession>
<dbReference type="InterPro" id="IPR057727">
    <property type="entry name" value="WCX_dom"/>
</dbReference>
<dbReference type="EMBL" id="CP072800">
    <property type="protein sequence ID" value="QTR49126.1"/>
    <property type="molecule type" value="Genomic_DNA"/>
</dbReference>
<evidence type="ECO:0000313" key="3">
    <source>
        <dbReference type="EMBL" id="QTR49126.1"/>
    </source>
</evidence>
<organism evidence="3 4">
    <name type="scientific">Candidatus Thiothrix anitrata</name>
    <dbReference type="NCBI Taxonomy" id="2823902"/>
    <lineage>
        <taxon>Bacteria</taxon>
        <taxon>Pseudomonadati</taxon>
        <taxon>Pseudomonadota</taxon>
        <taxon>Gammaproteobacteria</taxon>
        <taxon>Thiotrichales</taxon>
        <taxon>Thiotrichaceae</taxon>
        <taxon>Thiothrix</taxon>
    </lineage>
</organism>
<reference evidence="3 4" key="1">
    <citation type="submission" date="2021-04" db="EMBL/GenBank/DDBJ databases">
        <title>Genomics, taxonomy and metabolism of representatives of sulfur bacteria of the genus Thiothrix: Thiothrix fructosivorans QT, Thiothrix unzii A1T and three new species, Thiothrix subterranea sp. nov., Thiothrix litoralis sp. nov. and 'Candidatus Thiothrix anitrata' sp. nov.</title>
        <authorList>
            <person name="Ravin N.V."/>
            <person name="Smolyakov D."/>
            <person name="Rudenko T.S."/>
            <person name="Mardanov A.V."/>
            <person name="Beletsky A.V."/>
            <person name="Markov N.D."/>
            <person name="Fomenkov A.I."/>
            <person name="Roberts R.J."/>
            <person name="Karnachuk O.V."/>
            <person name="Novikov A."/>
            <person name="Grabovich M.Y."/>
        </authorList>
    </citation>
    <scope>NUCLEOTIDE SEQUENCE [LARGE SCALE GENOMIC DNA]</scope>
    <source>
        <strain evidence="3 4">A52</strain>
    </source>
</reference>
<dbReference type="InterPro" id="IPR051534">
    <property type="entry name" value="CBASS_pafABC_assoc_protein"/>
</dbReference>
<sequence>MAVADGLVNNPKMQHIDKIYHLHNLLTSARHPIPLKTLQEKLGESERNMHRLTRFMRDRLNAPLEFKRGRGWQYREDQRGVYALPGFWLNDQELHALLTMQQLLGNLDPQLLKEELAPFKRRIAEILKKTTGKVGAVGDYIRLLPYNSRDRQYDCFQTLASACLQRQQVRVTYHNRSHDQSESRVLSPQMLIYYRDNWYLGAYCHNKGELHPFSLDRILTAETLALASQTIPPARLDEVFFSTFGIFSGTVQAVAVLRFTPEAARWVEGVTWHKNQVASWQPDGAYELRIPYSLPTELIGEILRFGEGVTVLEPPELRAAVCEKLEKMVANYQKSA</sequence>
<dbReference type="InterPro" id="IPR026881">
    <property type="entry name" value="WYL_dom"/>
</dbReference>
<feature type="domain" description="WYL" evidence="1">
    <location>
        <begin position="155"/>
        <end position="222"/>
    </location>
</feature>
<gene>
    <name evidence="3" type="ORF">J8380_12725</name>
</gene>